<dbReference type="STRING" id="299255.SAMN02745129_2900"/>
<feature type="domain" description="PPM-type phosphatase" evidence="1">
    <location>
        <begin position="7"/>
        <end position="228"/>
    </location>
</feature>
<protein>
    <submittedName>
        <fullName evidence="2">Serine/threonine protein phosphatase PrpC</fullName>
    </submittedName>
</protein>
<dbReference type="PROSITE" id="PS51746">
    <property type="entry name" value="PPM_2"/>
    <property type="match status" value="1"/>
</dbReference>
<dbReference type="EMBL" id="FQXG01000004">
    <property type="protein sequence ID" value="SHH77168.1"/>
    <property type="molecule type" value="Genomic_DNA"/>
</dbReference>
<keyword evidence="3" id="KW-1185">Reference proteome</keyword>
<evidence type="ECO:0000259" key="1">
    <source>
        <dbReference type="PROSITE" id="PS51746"/>
    </source>
</evidence>
<accession>A0A1M5VPQ9</accession>
<dbReference type="Pfam" id="PF13672">
    <property type="entry name" value="PP2C_2"/>
    <property type="match status" value="1"/>
</dbReference>
<dbReference type="AlphaFoldDB" id="A0A1M5VPQ9"/>
<dbReference type="SUPFAM" id="SSF81606">
    <property type="entry name" value="PP2C-like"/>
    <property type="match status" value="1"/>
</dbReference>
<dbReference type="OrthoDB" id="9801841at2"/>
<dbReference type="Proteomes" id="UP000184268">
    <property type="component" value="Unassembled WGS sequence"/>
</dbReference>
<dbReference type="Gene3D" id="3.60.40.10">
    <property type="entry name" value="PPM-type phosphatase domain"/>
    <property type="match status" value="1"/>
</dbReference>
<dbReference type="InterPro" id="IPR036457">
    <property type="entry name" value="PPM-type-like_dom_sf"/>
</dbReference>
<reference evidence="2 3" key="1">
    <citation type="submission" date="2016-11" db="EMBL/GenBank/DDBJ databases">
        <authorList>
            <person name="Jaros S."/>
            <person name="Januszkiewicz K."/>
            <person name="Wedrychowicz H."/>
        </authorList>
    </citation>
    <scope>NUCLEOTIDE SEQUENCE [LARGE SCALE GENOMIC DNA]</scope>
    <source>
        <strain evidence="2 3">DSM 16917</strain>
    </source>
</reference>
<gene>
    <name evidence="2" type="ORF">SAMN02745129_2900</name>
</gene>
<sequence length="255" mass="27044">MPIWPASCAAAQWRGDRQEQQDAVLHLPLAHHSCALLLADGLAGHPAGAIASGLAIRAAARTLEAHYRHPDALALALHSANRAIAWHIRDYRAHRGMGTTLLMVLLKGQEAQWLNVGDANLWHLHHGQFDNLVSEQPSESSNRQEAKAGSVTAALCGLPIARSCQGQRLLQQGDRLMLATDGVSALGLSTLRACARQPSCKSVVSAVITALSQQAPAGDNASLIVAAPRRGRLGSVRRKSPLALPWPVAAKENAG</sequence>
<evidence type="ECO:0000313" key="3">
    <source>
        <dbReference type="Proteomes" id="UP000184268"/>
    </source>
</evidence>
<proteinExistence type="predicted"/>
<dbReference type="RefSeq" id="WP_067656951.1">
    <property type="nucleotide sequence ID" value="NZ_FQXG01000004.1"/>
</dbReference>
<organism evidence="2 3">
    <name type="scientific">Ferrimonas marina</name>
    <dbReference type="NCBI Taxonomy" id="299255"/>
    <lineage>
        <taxon>Bacteria</taxon>
        <taxon>Pseudomonadati</taxon>
        <taxon>Pseudomonadota</taxon>
        <taxon>Gammaproteobacteria</taxon>
        <taxon>Alteromonadales</taxon>
        <taxon>Ferrimonadaceae</taxon>
        <taxon>Ferrimonas</taxon>
    </lineage>
</organism>
<dbReference type="InterPro" id="IPR001932">
    <property type="entry name" value="PPM-type_phosphatase-like_dom"/>
</dbReference>
<name>A0A1M5VPQ9_9GAMM</name>
<evidence type="ECO:0000313" key="2">
    <source>
        <dbReference type="EMBL" id="SHH77168.1"/>
    </source>
</evidence>